<feature type="compositionally biased region" description="Low complexity" evidence="1">
    <location>
        <begin position="1"/>
        <end position="25"/>
    </location>
</feature>
<proteinExistence type="predicted"/>
<evidence type="ECO:0000256" key="1">
    <source>
        <dbReference type="SAM" id="MobiDB-lite"/>
    </source>
</evidence>
<dbReference type="AlphaFoldDB" id="A0A6J4U6D6"/>
<protein>
    <submittedName>
        <fullName evidence="2">Cold shock protein of CSP family</fullName>
    </submittedName>
</protein>
<feature type="compositionally biased region" description="Low complexity" evidence="1">
    <location>
        <begin position="34"/>
        <end position="43"/>
    </location>
</feature>
<feature type="non-terminal residue" evidence="2">
    <location>
        <position position="68"/>
    </location>
</feature>
<accession>A0A6J4U6D6</accession>
<feature type="compositionally biased region" description="Basic residues" evidence="1">
    <location>
        <begin position="44"/>
        <end position="59"/>
    </location>
</feature>
<organism evidence="2">
    <name type="scientific">uncultured Thermoleophilia bacterium</name>
    <dbReference type="NCBI Taxonomy" id="1497501"/>
    <lineage>
        <taxon>Bacteria</taxon>
        <taxon>Bacillati</taxon>
        <taxon>Actinomycetota</taxon>
        <taxon>Thermoleophilia</taxon>
        <taxon>environmental samples</taxon>
    </lineage>
</organism>
<feature type="region of interest" description="Disordered" evidence="1">
    <location>
        <begin position="1"/>
        <end position="68"/>
    </location>
</feature>
<dbReference type="EMBL" id="CADCWC010000291">
    <property type="protein sequence ID" value="CAA9541837.1"/>
    <property type="molecule type" value="Genomic_DNA"/>
</dbReference>
<gene>
    <name evidence="2" type="ORF">AVDCRST_MAG79-1942</name>
</gene>
<feature type="non-terminal residue" evidence="2">
    <location>
        <position position="1"/>
    </location>
</feature>
<sequence>WQQVPSSGSTTRRASASSSPLTAARICSCTTRTSPPTASARCPRAPRCRTRHARARRAPRLSTSSSRD</sequence>
<name>A0A6J4U6D6_9ACTN</name>
<evidence type="ECO:0000313" key="2">
    <source>
        <dbReference type="EMBL" id="CAA9541837.1"/>
    </source>
</evidence>
<reference evidence="2" key="1">
    <citation type="submission" date="2020-02" db="EMBL/GenBank/DDBJ databases">
        <authorList>
            <person name="Meier V. D."/>
        </authorList>
    </citation>
    <scope>NUCLEOTIDE SEQUENCE</scope>
    <source>
        <strain evidence="2">AVDCRST_MAG79</strain>
    </source>
</reference>